<feature type="transmembrane region" description="Helical" evidence="1">
    <location>
        <begin position="56"/>
        <end position="79"/>
    </location>
</feature>
<gene>
    <name evidence="2" type="ORF">EJB05_31621</name>
</gene>
<dbReference type="EMBL" id="RWGY01000026">
    <property type="protein sequence ID" value="TVU21950.1"/>
    <property type="molecule type" value="Genomic_DNA"/>
</dbReference>
<feature type="transmembrane region" description="Helical" evidence="1">
    <location>
        <begin position="20"/>
        <end position="44"/>
    </location>
</feature>
<evidence type="ECO:0000313" key="2">
    <source>
        <dbReference type="EMBL" id="TVU21950.1"/>
    </source>
</evidence>
<keyword evidence="1" id="KW-1133">Transmembrane helix</keyword>
<dbReference type="Gramene" id="TVU21950">
    <property type="protein sequence ID" value="TVU21950"/>
    <property type="gene ID" value="EJB05_31621"/>
</dbReference>
<name>A0A5J9UFG9_9POAL</name>
<dbReference type="Pfam" id="PF12442">
    <property type="entry name" value="DUF3681"/>
    <property type="match status" value="1"/>
</dbReference>
<evidence type="ECO:0000256" key="1">
    <source>
        <dbReference type="SAM" id="Phobius"/>
    </source>
</evidence>
<evidence type="ECO:0000313" key="3">
    <source>
        <dbReference type="Proteomes" id="UP000324897"/>
    </source>
</evidence>
<dbReference type="AlphaFoldDB" id="A0A5J9UFG9"/>
<keyword evidence="1" id="KW-0472">Membrane</keyword>
<protein>
    <submittedName>
        <fullName evidence="2">Uncharacterized protein</fullName>
    </submittedName>
</protein>
<dbReference type="InterPro" id="IPR022149">
    <property type="entry name" value="DUF3681"/>
</dbReference>
<feature type="non-terminal residue" evidence="2">
    <location>
        <position position="1"/>
    </location>
</feature>
<reference evidence="2 3" key="1">
    <citation type="journal article" date="2019" name="Sci. Rep.">
        <title>A high-quality genome of Eragrostis curvula grass provides insights into Poaceae evolution and supports new strategies to enhance forage quality.</title>
        <authorList>
            <person name="Carballo J."/>
            <person name="Santos B.A.C.M."/>
            <person name="Zappacosta D."/>
            <person name="Garbus I."/>
            <person name="Selva J.P."/>
            <person name="Gallo C.A."/>
            <person name="Diaz A."/>
            <person name="Albertini E."/>
            <person name="Caccamo M."/>
            <person name="Echenique V."/>
        </authorList>
    </citation>
    <scope>NUCLEOTIDE SEQUENCE [LARGE SCALE GENOMIC DNA]</scope>
    <source>
        <strain evidence="3">cv. Victoria</strain>
        <tissue evidence="2">Leaf</tissue>
    </source>
</reference>
<proteinExistence type="predicted"/>
<sequence>MASNGREVEAGAEAPKLRQVAAACFEAGLLGLLALSTPAITLAVSVPPPPGLDTNAYFVALSGVFFAGVTQVVASVWAADDARRLAAGRKLRGELLVW</sequence>
<accession>A0A5J9UFG9</accession>
<comment type="caution">
    <text evidence="2">The sequence shown here is derived from an EMBL/GenBank/DDBJ whole genome shotgun (WGS) entry which is preliminary data.</text>
</comment>
<organism evidence="2 3">
    <name type="scientific">Eragrostis curvula</name>
    <name type="common">weeping love grass</name>
    <dbReference type="NCBI Taxonomy" id="38414"/>
    <lineage>
        <taxon>Eukaryota</taxon>
        <taxon>Viridiplantae</taxon>
        <taxon>Streptophyta</taxon>
        <taxon>Embryophyta</taxon>
        <taxon>Tracheophyta</taxon>
        <taxon>Spermatophyta</taxon>
        <taxon>Magnoliopsida</taxon>
        <taxon>Liliopsida</taxon>
        <taxon>Poales</taxon>
        <taxon>Poaceae</taxon>
        <taxon>PACMAD clade</taxon>
        <taxon>Chloridoideae</taxon>
        <taxon>Eragrostideae</taxon>
        <taxon>Eragrostidinae</taxon>
        <taxon>Eragrostis</taxon>
    </lineage>
</organism>
<dbReference type="OrthoDB" id="673362at2759"/>
<keyword evidence="1" id="KW-0812">Transmembrane</keyword>
<keyword evidence="3" id="KW-1185">Reference proteome</keyword>
<dbReference type="Proteomes" id="UP000324897">
    <property type="component" value="Unassembled WGS sequence"/>
</dbReference>